<proteinExistence type="predicted"/>
<sequence>MRRFLSPRYRRCDAMEKMELTVKASPEFPGMPFLRPHEK</sequence>
<reference evidence="1" key="1">
    <citation type="journal article" date="2021" name="Proc. Natl. Acad. Sci. U.S.A.">
        <title>A Catalog of Tens of Thousands of Viruses from Human Metagenomes Reveals Hidden Associations with Chronic Diseases.</title>
        <authorList>
            <person name="Tisza M.J."/>
            <person name="Buck C.B."/>
        </authorList>
    </citation>
    <scope>NUCLEOTIDE SEQUENCE</scope>
    <source>
        <strain evidence="1">Ctqpo8</strain>
    </source>
</reference>
<name>A0A8S5M320_9CAUD</name>
<organism evidence="1">
    <name type="scientific">Siphoviridae sp. ctqpo8</name>
    <dbReference type="NCBI Taxonomy" id="2826469"/>
    <lineage>
        <taxon>Viruses</taxon>
        <taxon>Duplodnaviria</taxon>
        <taxon>Heunggongvirae</taxon>
        <taxon>Uroviricota</taxon>
        <taxon>Caudoviricetes</taxon>
    </lineage>
</organism>
<accession>A0A8S5M320</accession>
<evidence type="ECO:0000313" key="1">
    <source>
        <dbReference type="EMBL" id="DAD76544.1"/>
    </source>
</evidence>
<dbReference type="EMBL" id="BK014804">
    <property type="protein sequence ID" value="DAD76544.1"/>
    <property type="molecule type" value="Genomic_DNA"/>
</dbReference>
<protein>
    <submittedName>
        <fullName evidence="1">Uncharacterized protein</fullName>
    </submittedName>
</protein>